<sequence>MKTSSPFTDAVSRICKTSRKSPYATPTFDISAVDVTVNSELPRQASPSNPIILCPYGTIAGRDGPLAAPSERKYDMVPYVEIMTGTPFRESTTGLPFDTCKRVEDTAIVSVKGMVTPIRKIIKPVMPFQNRRFARTDFRENDVVVEKGTSVTAQDVIHGPDVTRHQYNISLQEAPDSHSLHGLRTTKLYNHE</sequence>
<proteinExistence type="predicted"/>
<evidence type="ECO:0000313" key="2">
    <source>
        <dbReference type="EMBL" id="KAL2058374.1"/>
    </source>
</evidence>
<feature type="domain" description="MoeA N-terminal and linker" evidence="1">
    <location>
        <begin position="7"/>
        <end position="156"/>
    </location>
</feature>
<dbReference type="EMBL" id="JBHFEH010000002">
    <property type="protein sequence ID" value="KAL2058374.1"/>
    <property type="molecule type" value="Genomic_DNA"/>
</dbReference>
<evidence type="ECO:0000313" key="3">
    <source>
        <dbReference type="Proteomes" id="UP001590951"/>
    </source>
</evidence>
<reference evidence="2 3" key="1">
    <citation type="submission" date="2024-09" db="EMBL/GenBank/DDBJ databases">
        <title>Rethinking Asexuality: The Enigmatic Case of Functional Sexual Genes in Lepraria (Stereocaulaceae).</title>
        <authorList>
            <person name="Doellman M."/>
            <person name="Sun Y."/>
            <person name="Barcenas-Pena A."/>
            <person name="Lumbsch H.T."/>
            <person name="Grewe F."/>
        </authorList>
    </citation>
    <scope>NUCLEOTIDE SEQUENCE [LARGE SCALE GENOMIC DNA]</scope>
    <source>
        <strain evidence="2 3">Grewe 0041</strain>
    </source>
</reference>
<dbReference type="Proteomes" id="UP001590951">
    <property type="component" value="Unassembled WGS sequence"/>
</dbReference>
<dbReference type="Gene3D" id="3.90.105.10">
    <property type="entry name" value="Molybdopterin biosynthesis moea protein, domain 2"/>
    <property type="match status" value="1"/>
</dbReference>
<evidence type="ECO:0000259" key="1">
    <source>
        <dbReference type="Pfam" id="PF03453"/>
    </source>
</evidence>
<dbReference type="Gene3D" id="2.170.190.11">
    <property type="entry name" value="Molybdopterin biosynthesis moea protein, domain 3"/>
    <property type="match status" value="1"/>
</dbReference>
<dbReference type="InterPro" id="IPR036135">
    <property type="entry name" value="MoeA_linker/N_sf"/>
</dbReference>
<accession>A0ABR4BKN1</accession>
<name>A0ABR4BKN1_9LECA</name>
<comment type="caution">
    <text evidence="2">The sequence shown here is derived from an EMBL/GenBank/DDBJ whole genome shotgun (WGS) entry which is preliminary data.</text>
</comment>
<gene>
    <name evidence="2" type="ORF">ABVK25_001102</name>
</gene>
<keyword evidence="3" id="KW-1185">Reference proteome</keyword>
<dbReference type="InterPro" id="IPR005110">
    <property type="entry name" value="MoeA_linker/N"/>
</dbReference>
<protein>
    <recommendedName>
        <fullName evidence="1">MoeA N-terminal and linker domain-containing protein</fullName>
    </recommendedName>
</protein>
<dbReference type="SUPFAM" id="SSF63882">
    <property type="entry name" value="MoeA N-terminal region -like"/>
    <property type="match status" value="1"/>
</dbReference>
<dbReference type="Pfam" id="PF03453">
    <property type="entry name" value="MoeA_N"/>
    <property type="match status" value="1"/>
</dbReference>
<organism evidence="2 3">
    <name type="scientific">Lepraria finkii</name>
    <dbReference type="NCBI Taxonomy" id="1340010"/>
    <lineage>
        <taxon>Eukaryota</taxon>
        <taxon>Fungi</taxon>
        <taxon>Dikarya</taxon>
        <taxon>Ascomycota</taxon>
        <taxon>Pezizomycotina</taxon>
        <taxon>Lecanoromycetes</taxon>
        <taxon>OSLEUM clade</taxon>
        <taxon>Lecanoromycetidae</taxon>
        <taxon>Lecanorales</taxon>
        <taxon>Lecanorineae</taxon>
        <taxon>Stereocaulaceae</taxon>
        <taxon>Lepraria</taxon>
    </lineage>
</organism>